<comment type="caution">
    <text evidence="1">The sequence shown here is derived from an EMBL/GenBank/DDBJ whole genome shotgun (WGS) entry which is preliminary data.</text>
</comment>
<evidence type="ECO:0000313" key="2">
    <source>
        <dbReference type="Proteomes" id="UP001221898"/>
    </source>
</evidence>
<gene>
    <name evidence="1" type="ORF">AAFF_G00122820</name>
</gene>
<keyword evidence="2" id="KW-1185">Reference proteome</keyword>
<reference evidence="1" key="1">
    <citation type="journal article" date="2023" name="Science">
        <title>Genome structures resolve the early diversification of teleost fishes.</title>
        <authorList>
            <person name="Parey E."/>
            <person name="Louis A."/>
            <person name="Montfort J."/>
            <person name="Bouchez O."/>
            <person name="Roques C."/>
            <person name="Iampietro C."/>
            <person name="Lluch J."/>
            <person name="Castinel A."/>
            <person name="Donnadieu C."/>
            <person name="Desvignes T."/>
            <person name="Floi Bucao C."/>
            <person name="Jouanno E."/>
            <person name="Wen M."/>
            <person name="Mejri S."/>
            <person name="Dirks R."/>
            <person name="Jansen H."/>
            <person name="Henkel C."/>
            <person name="Chen W.J."/>
            <person name="Zahm M."/>
            <person name="Cabau C."/>
            <person name="Klopp C."/>
            <person name="Thompson A.W."/>
            <person name="Robinson-Rechavi M."/>
            <person name="Braasch I."/>
            <person name="Lecointre G."/>
            <person name="Bobe J."/>
            <person name="Postlethwait J.H."/>
            <person name="Berthelot C."/>
            <person name="Roest Crollius H."/>
            <person name="Guiguen Y."/>
        </authorList>
    </citation>
    <scope>NUCLEOTIDE SEQUENCE</scope>
    <source>
        <strain evidence="1">NC1722</strain>
    </source>
</reference>
<evidence type="ECO:0000313" key="1">
    <source>
        <dbReference type="EMBL" id="KAJ8389076.1"/>
    </source>
</evidence>
<name>A0AAD7RU89_9TELE</name>
<protein>
    <submittedName>
        <fullName evidence="1">Uncharacterized protein</fullName>
    </submittedName>
</protein>
<accession>A0AAD7RU89</accession>
<dbReference type="AlphaFoldDB" id="A0AAD7RU89"/>
<organism evidence="1 2">
    <name type="scientific">Aldrovandia affinis</name>
    <dbReference type="NCBI Taxonomy" id="143900"/>
    <lineage>
        <taxon>Eukaryota</taxon>
        <taxon>Metazoa</taxon>
        <taxon>Chordata</taxon>
        <taxon>Craniata</taxon>
        <taxon>Vertebrata</taxon>
        <taxon>Euteleostomi</taxon>
        <taxon>Actinopterygii</taxon>
        <taxon>Neopterygii</taxon>
        <taxon>Teleostei</taxon>
        <taxon>Notacanthiformes</taxon>
        <taxon>Halosauridae</taxon>
        <taxon>Aldrovandia</taxon>
    </lineage>
</organism>
<dbReference type="Proteomes" id="UP001221898">
    <property type="component" value="Unassembled WGS sequence"/>
</dbReference>
<sequence length="138" mass="14308">MRQTYGCRCAEQGEEARVTESSDVTSEGGCRDPVGSWGGHLLPVSHSLQQRIPQTGAYCALRTSPHVTPPTDGPAQHRQCLAVGVNEIVGKGGRAAAGIDGRDKAGGIGLAEEPADETELLCLGLGSAATELNRAPVF</sequence>
<proteinExistence type="predicted"/>
<dbReference type="EMBL" id="JAINUG010000186">
    <property type="protein sequence ID" value="KAJ8389076.1"/>
    <property type="molecule type" value="Genomic_DNA"/>
</dbReference>